<proteinExistence type="predicted"/>
<dbReference type="EMBL" id="JACCFH010000001">
    <property type="protein sequence ID" value="NYG33954.1"/>
    <property type="molecule type" value="Genomic_DNA"/>
</dbReference>
<evidence type="ECO:0000259" key="1">
    <source>
        <dbReference type="Pfam" id="PF04016"/>
    </source>
</evidence>
<dbReference type="SUPFAM" id="SSF159713">
    <property type="entry name" value="Dhaf3308-like"/>
    <property type="match status" value="1"/>
</dbReference>
<dbReference type="AlphaFoldDB" id="A0A7Y9R1K5"/>
<feature type="domain" description="DUF4213" evidence="2">
    <location>
        <begin position="45"/>
        <end position="108"/>
    </location>
</feature>
<dbReference type="RefSeq" id="WP_179634655.1">
    <property type="nucleotide sequence ID" value="NZ_JACCFH010000001.1"/>
</dbReference>
<feature type="domain" description="Putative heavy-metal chelation" evidence="1">
    <location>
        <begin position="127"/>
        <end position="264"/>
    </location>
</feature>
<keyword evidence="4" id="KW-1185">Reference proteome</keyword>
<protein>
    <submittedName>
        <fullName evidence="3">Uncharacterized protein (DUF4213/DUF364 family)</fullName>
    </submittedName>
</protein>
<accession>A0A7Y9R1K5</accession>
<dbReference type="InterPro" id="IPR025251">
    <property type="entry name" value="DUF4213"/>
</dbReference>
<reference evidence="3 4" key="1">
    <citation type="submission" date="2020-07" db="EMBL/GenBank/DDBJ databases">
        <title>Genomic Encyclopedia of Archaeal and Bacterial Type Strains, Phase II (KMG-II): from individual species to whole genera.</title>
        <authorList>
            <person name="Goeker M."/>
        </authorList>
    </citation>
    <scope>NUCLEOTIDE SEQUENCE [LARGE SCALE GENOMIC DNA]</scope>
    <source>
        <strain evidence="3 4">DSM 21226</strain>
    </source>
</reference>
<organism evidence="3 4">
    <name type="scientific">Sphaerotilus montanus</name>
    <dbReference type="NCBI Taxonomy" id="522889"/>
    <lineage>
        <taxon>Bacteria</taxon>
        <taxon>Pseudomonadati</taxon>
        <taxon>Pseudomonadota</taxon>
        <taxon>Betaproteobacteria</taxon>
        <taxon>Burkholderiales</taxon>
        <taxon>Sphaerotilaceae</taxon>
        <taxon>Sphaerotilus</taxon>
    </lineage>
</organism>
<dbReference type="Gene3D" id="3.40.50.11590">
    <property type="match status" value="1"/>
</dbReference>
<sequence>MTVIPDILAQLARLDACANVPRVKALHLPPPHAVAASRIAGRGEFCALELTDGTLGLAYVLLDDHSDALREGQGLDGLVGASALDIARGLLEPQGVNRVLGWAAVNAMTRWLYDRAGYVPPESRDSFGQLPIVPGERIGMVGFFTPLIDRVLAAGARLTVVELRTDLQDARPGLRLTNDPAELEGCTKVLCTSTVLINDTLDATLAHCRDARWFAMVGPSAGCLPDALFARGVTMVGGTWVTDPAACLSALMHGEALKGGTRKFAIERVGWPGFDALLALL</sequence>
<dbReference type="InterPro" id="IPR007161">
    <property type="entry name" value="DUF364"/>
</dbReference>
<dbReference type="Pfam" id="PF04016">
    <property type="entry name" value="DUF364"/>
    <property type="match status" value="1"/>
</dbReference>
<evidence type="ECO:0000313" key="4">
    <source>
        <dbReference type="Proteomes" id="UP000518288"/>
    </source>
</evidence>
<comment type="caution">
    <text evidence="3">The sequence shown here is derived from an EMBL/GenBank/DDBJ whole genome shotgun (WGS) entry which is preliminary data.</text>
</comment>
<name>A0A7Y9R1K5_9BURK</name>
<gene>
    <name evidence="3" type="ORF">BDD16_002940</name>
</gene>
<evidence type="ECO:0000313" key="3">
    <source>
        <dbReference type="EMBL" id="NYG33954.1"/>
    </source>
</evidence>
<dbReference type="Pfam" id="PF13938">
    <property type="entry name" value="DUF4213"/>
    <property type="match status" value="1"/>
</dbReference>
<evidence type="ECO:0000259" key="2">
    <source>
        <dbReference type="Pfam" id="PF13938"/>
    </source>
</evidence>
<dbReference type="Proteomes" id="UP000518288">
    <property type="component" value="Unassembled WGS sequence"/>
</dbReference>